<keyword evidence="1" id="KW-0805">Transcription regulation</keyword>
<evidence type="ECO:0000313" key="5">
    <source>
        <dbReference type="EMBL" id="MBV4355785.1"/>
    </source>
</evidence>
<protein>
    <submittedName>
        <fullName evidence="5">Lrp/AsnC family transcriptional regulator</fullName>
    </submittedName>
</protein>
<evidence type="ECO:0000259" key="4">
    <source>
        <dbReference type="PROSITE" id="PS50956"/>
    </source>
</evidence>
<dbReference type="InterPro" id="IPR019887">
    <property type="entry name" value="Tscrpt_reg_AsnC/Lrp_C"/>
</dbReference>
<dbReference type="Proteomes" id="UP000812270">
    <property type="component" value="Unassembled WGS sequence"/>
</dbReference>
<accession>A0A9E2W172</accession>
<dbReference type="Pfam" id="PF01037">
    <property type="entry name" value="AsnC_trans_reg"/>
    <property type="match status" value="1"/>
</dbReference>
<dbReference type="InterPro" id="IPR000485">
    <property type="entry name" value="AsnC-type_HTH_dom"/>
</dbReference>
<comment type="caution">
    <text evidence="5">The sequence shown here is derived from an EMBL/GenBank/DDBJ whole genome shotgun (WGS) entry which is preliminary data.</text>
</comment>
<feature type="domain" description="HTH asnC-type" evidence="4">
    <location>
        <begin position="4"/>
        <end position="65"/>
    </location>
</feature>
<dbReference type="InterPro" id="IPR019885">
    <property type="entry name" value="Tscrpt_reg_HTH_AsnC-type_CS"/>
</dbReference>
<dbReference type="SMART" id="SM00344">
    <property type="entry name" value="HTH_ASNC"/>
    <property type="match status" value="1"/>
</dbReference>
<dbReference type="PANTHER" id="PTHR30154:SF34">
    <property type="entry name" value="TRANSCRIPTIONAL REGULATOR AZLB"/>
    <property type="match status" value="1"/>
</dbReference>
<dbReference type="PROSITE" id="PS50956">
    <property type="entry name" value="HTH_ASNC_2"/>
    <property type="match status" value="1"/>
</dbReference>
<proteinExistence type="predicted"/>
<dbReference type="AlphaFoldDB" id="A0A9E2W172"/>
<dbReference type="GO" id="GO:0005829">
    <property type="term" value="C:cytosol"/>
    <property type="evidence" value="ECO:0007669"/>
    <property type="project" value="TreeGrafter"/>
</dbReference>
<dbReference type="EMBL" id="JAHSPG010000001">
    <property type="protein sequence ID" value="MBV4355785.1"/>
    <property type="molecule type" value="Genomic_DNA"/>
</dbReference>
<keyword evidence="3" id="KW-0804">Transcription</keyword>
<dbReference type="PROSITE" id="PS00519">
    <property type="entry name" value="HTH_ASNC_1"/>
    <property type="match status" value="1"/>
</dbReference>
<dbReference type="InterPro" id="IPR019888">
    <property type="entry name" value="Tscrpt_reg_AsnC-like"/>
</dbReference>
<reference evidence="5" key="1">
    <citation type="submission" date="2021-06" db="EMBL/GenBank/DDBJ databases">
        <authorList>
            <person name="Huq M.A."/>
        </authorList>
    </citation>
    <scope>NUCLEOTIDE SEQUENCE</scope>
    <source>
        <strain evidence="5">MAH-26</strain>
    </source>
</reference>
<organism evidence="5 6">
    <name type="scientific">Pinibacter aurantiacus</name>
    <dbReference type="NCBI Taxonomy" id="2851599"/>
    <lineage>
        <taxon>Bacteria</taxon>
        <taxon>Pseudomonadati</taxon>
        <taxon>Bacteroidota</taxon>
        <taxon>Chitinophagia</taxon>
        <taxon>Chitinophagales</taxon>
        <taxon>Chitinophagaceae</taxon>
        <taxon>Pinibacter</taxon>
    </lineage>
</organism>
<dbReference type="GO" id="GO:0043565">
    <property type="term" value="F:sequence-specific DNA binding"/>
    <property type="evidence" value="ECO:0007669"/>
    <property type="project" value="InterPro"/>
</dbReference>
<evidence type="ECO:0000256" key="3">
    <source>
        <dbReference type="ARBA" id="ARBA00023163"/>
    </source>
</evidence>
<evidence type="ECO:0000256" key="1">
    <source>
        <dbReference type="ARBA" id="ARBA00023015"/>
    </source>
</evidence>
<dbReference type="Pfam" id="PF13412">
    <property type="entry name" value="HTH_24"/>
    <property type="match status" value="1"/>
</dbReference>
<sequence length="153" mass="17228">MIALDLIDIKILNMLQRDASLSAKAIADKIGLSVSPTYDRINKLKANGVIEKNVTLLDREKIGLGVVAYCHLSLKSHSTQTSSAFEEQITVFEEIMEIVKLSGNYDYMLKIVTKDLSTYHDFIESKLARLSNIANLQTSFVMKELKRETAFKL</sequence>
<keyword evidence="6" id="KW-1185">Reference proteome</keyword>
<evidence type="ECO:0000256" key="2">
    <source>
        <dbReference type="ARBA" id="ARBA00023125"/>
    </source>
</evidence>
<evidence type="ECO:0000313" key="6">
    <source>
        <dbReference type="Proteomes" id="UP000812270"/>
    </source>
</evidence>
<gene>
    <name evidence="5" type="ORF">KTO63_01405</name>
</gene>
<dbReference type="PANTHER" id="PTHR30154">
    <property type="entry name" value="LEUCINE-RESPONSIVE REGULATORY PROTEIN"/>
    <property type="match status" value="1"/>
</dbReference>
<keyword evidence="2" id="KW-0238">DNA-binding</keyword>
<name>A0A9E2W172_9BACT</name>
<dbReference type="RefSeq" id="WP_217789329.1">
    <property type="nucleotide sequence ID" value="NZ_JAHSPG010000001.1"/>
</dbReference>
<dbReference type="GO" id="GO:0043200">
    <property type="term" value="P:response to amino acid"/>
    <property type="evidence" value="ECO:0007669"/>
    <property type="project" value="TreeGrafter"/>
</dbReference>